<keyword evidence="2" id="KW-1185">Reference proteome</keyword>
<evidence type="ECO:0000313" key="1">
    <source>
        <dbReference type="EMBL" id="EJZ84641.1"/>
    </source>
</evidence>
<dbReference type="OrthoDB" id="9894792at2"/>
<gene>
    <name evidence="1" type="ORF">HMPREF9451_00245</name>
</gene>
<dbReference type="Proteomes" id="UP000006069">
    <property type="component" value="Unassembled WGS sequence"/>
</dbReference>
<dbReference type="HOGENOM" id="CLU_2791746_0_0_11"/>
<organism evidence="1 2">
    <name type="scientific">Slackia piriformis YIT 12062</name>
    <dbReference type="NCBI Taxonomy" id="742818"/>
    <lineage>
        <taxon>Bacteria</taxon>
        <taxon>Bacillati</taxon>
        <taxon>Actinomycetota</taxon>
        <taxon>Coriobacteriia</taxon>
        <taxon>Eggerthellales</taxon>
        <taxon>Eggerthellaceae</taxon>
        <taxon>Slackia</taxon>
    </lineage>
</organism>
<dbReference type="EMBL" id="ADMD01000001">
    <property type="protein sequence ID" value="EJZ84641.1"/>
    <property type="molecule type" value="Genomic_DNA"/>
</dbReference>
<dbReference type="PATRIC" id="fig|742818.3.peg.272"/>
<comment type="caution">
    <text evidence="1">The sequence shown here is derived from an EMBL/GenBank/DDBJ whole genome shotgun (WGS) entry which is preliminary data.</text>
</comment>
<reference evidence="1 2" key="1">
    <citation type="submission" date="2012-08" db="EMBL/GenBank/DDBJ databases">
        <title>The Genome Sequence of Slackia piriformis YIT 12062.</title>
        <authorList>
            <consortium name="The Broad Institute Genome Sequencing Platform"/>
            <person name="Earl A."/>
            <person name="Ward D."/>
            <person name="Feldgarden M."/>
            <person name="Gevers D."/>
            <person name="Morotomi M."/>
            <person name="Walker B."/>
            <person name="Young S.K."/>
            <person name="Zeng Q."/>
            <person name="Gargeya S."/>
            <person name="Fitzgerald M."/>
            <person name="Haas B."/>
            <person name="Abouelleil A."/>
            <person name="Alvarado L."/>
            <person name="Arachchi H.M."/>
            <person name="Berlin A.M."/>
            <person name="Chapman S.B."/>
            <person name="Goldberg J."/>
            <person name="Griggs A."/>
            <person name="Gujja S."/>
            <person name="Hansen M."/>
            <person name="Howarth C."/>
            <person name="Imamovic A."/>
            <person name="Larimer J."/>
            <person name="McCowen C."/>
            <person name="Montmayeur A."/>
            <person name="Murphy C."/>
            <person name="Neiman D."/>
            <person name="Pearson M."/>
            <person name="Priest M."/>
            <person name="Roberts A."/>
            <person name="Saif S."/>
            <person name="Shea T."/>
            <person name="Sisk P."/>
            <person name="Sykes S."/>
            <person name="Wortman J."/>
            <person name="Nusbaum C."/>
            <person name="Birren B."/>
        </authorList>
    </citation>
    <scope>NUCLEOTIDE SEQUENCE [LARGE SCALE GENOMIC DNA]</scope>
    <source>
        <strain evidence="1 2">YIT 12062</strain>
    </source>
</reference>
<proteinExistence type="predicted"/>
<accession>K0YMG9</accession>
<protein>
    <submittedName>
        <fullName evidence="1">Uncharacterized protein</fullName>
    </submittedName>
</protein>
<dbReference type="AlphaFoldDB" id="K0YMG9"/>
<dbReference type="RefSeq" id="WP_009138481.1">
    <property type="nucleotide sequence ID" value="NZ_JH815198.1"/>
</dbReference>
<sequence>MNAYLIAAKANAWEVSQHVGYAIEANQPEYLTDAQGRGAGCDLRMKRKIMARPHLLKDILRMSQQSLA</sequence>
<evidence type="ECO:0000313" key="2">
    <source>
        <dbReference type="Proteomes" id="UP000006069"/>
    </source>
</evidence>
<dbReference type="InParanoid" id="K0YMG9"/>
<name>K0YMG9_9ACTN</name>